<feature type="region of interest" description="Disordered" evidence="1">
    <location>
        <begin position="165"/>
        <end position="202"/>
    </location>
</feature>
<gene>
    <name evidence="3" type="ORF">HINF_LOCUS22666</name>
    <name evidence="4" type="ORF">HINF_LOCUS27282</name>
</gene>
<reference evidence="3" key="1">
    <citation type="submission" date="2023-06" db="EMBL/GenBank/DDBJ databases">
        <authorList>
            <person name="Kurt Z."/>
        </authorList>
    </citation>
    <scope>NUCLEOTIDE SEQUENCE</scope>
</reference>
<dbReference type="GO" id="GO:0046856">
    <property type="term" value="P:phosphatidylinositol dephosphorylation"/>
    <property type="evidence" value="ECO:0007669"/>
    <property type="project" value="InterPro"/>
</dbReference>
<dbReference type="GO" id="GO:0004519">
    <property type="term" value="F:endonuclease activity"/>
    <property type="evidence" value="ECO:0007669"/>
    <property type="project" value="UniProtKB-KW"/>
</dbReference>
<dbReference type="InterPro" id="IPR046985">
    <property type="entry name" value="IP5"/>
</dbReference>
<evidence type="ECO:0000256" key="1">
    <source>
        <dbReference type="SAM" id="MobiDB-lite"/>
    </source>
</evidence>
<evidence type="ECO:0000259" key="2">
    <source>
        <dbReference type="Pfam" id="PF22669"/>
    </source>
</evidence>
<sequence length="332" mass="38203">MQVKFQFVQYSVQSTAYNFKFIDQHADLIVLHFQQLNVSESSCCVSKSNFTQYLESIMPSHEITAHSHCNQIHSFVCVKNLIRKLVQVESAQIMNKFGSHYGAVVQPIRFNGKLMLFVNCNLDQKSVSARQKQFIDIENQILVWKNEIALKQIENEPLNPEDLEVYKSNSQLTNRSKSRSKSLSRQNNPNKKQKKKKSQSQKIFTEAKVDRAYTVLMGNLNCKLSCTAEQMQAALKKYTSDEPQSSEFSLYKELKNFDELKNGINDLKEVKITFGPTYPVIKGTTKYQNDKIGWTDRILTDFADLIIKPVYQCVKMEGSDHFPVILKGDLIM</sequence>
<reference evidence="4 5" key="2">
    <citation type="submission" date="2024-07" db="EMBL/GenBank/DDBJ databases">
        <authorList>
            <person name="Akdeniz Z."/>
        </authorList>
    </citation>
    <scope>NUCLEOTIDE SEQUENCE [LARGE SCALE GENOMIC DNA]</scope>
</reference>
<feature type="domain" description="Inositol polyphosphate-related phosphatase" evidence="2">
    <location>
        <begin position="24"/>
        <end position="325"/>
    </location>
</feature>
<keyword evidence="3" id="KW-0540">Nuclease</keyword>
<organism evidence="3">
    <name type="scientific">Hexamita inflata</name>
    <dbReference type="NCBI Taxonomy" id="28002"/>
    <lineage>
        <taxon>Eukaryota</taxon>
        <taxon>Metamonada</taxon>
        <taxon>Diplomonadida</taxon>
        <taxon>Hexamitidae</taxon>
        <taxon>Hexamitinae</taxon>
        <taxon>Hexamita</taxon>
    </lineage>
</organism>
<proteinExistence type="predicted"/>
<keyword evidence="3" id="KW-0255">Endonuclease</keyword>
<dbReference type="AlphaFoldDB" id="A0AA86U027"/>
<accession>A0AA86U027</accession>
<dbReference type="EMBL" id="CATOUU010000590">
    <property type="protein sequence ID" value="CAI9935021.1"/>
    <property type="molecule type" value="Genomic_DNA"/>
</dbReference>
<dbReference type="SUPFAM" id="SSF56219">
    <property type="entry name" value="DNase I-like"/>
    <property type="match status" value="1"/>
</dbReference>
<dbReference type="InterPro" id="IPR000300">
    <property type="entry name" value="IPPc"/>
</dbReference>
<dbReference type="InterPro" id="IPR036691">
    <property type="entry name" value="Endo/exonu/phosph_ase_sf"/>
</dbReference>
<evidence type="ECO:0000313" key="5">
    <source>
        <dbReference type="Proteomes" id="UP001642409"/>
    </source>
</evidence>
<protein>
    <submittedName>
        <fullName evidence="3">Endonuclease/exonuclease/phosphatase superfamily</fullName>
    </submittedName>
    <submittedName>
        <fullName evidence="4">Endonuclease/exonuclease/phosphatase_superfamily</fullName>
    </submittedName>
</protein>
<dbReference type="Proteomes" id="UP001642409">
    <property type="component" value="Unassembled WGS sequence"/>
</dbReference>
<dbReference type="PANTHER" id="PTHR11200:SF275">
    <property type="entry name" value="LD06095P"/>
    <property type="match status" value="1"/>
</dbReference>
<dbReference type="EMBL" id="CAXDID020000084">
    <property type="protein sequence ID" value="CAL6020125.1"/>
    <property type="molecule type" value="Genomic_DNA"/>
</dbReference>
<dbReference type="PANTHER" id="PTHR11200">
    <property type="entry name" value="INOSITOL 5-PHOSPHATASE"/>
    <property type="match status" value="1"/>
</dbReference>
<keyword evidence="3" id="KW-0378">Hydrolase</keyword>
<dbReference type="Pfam" id="PF22669">
    <property type="entry name" value="Exo_endo_phos2"/>
    <property type="match status" value="1"/>
</dbReference>
<name>A0AA86U027_9EUKA</name>
<evidence type="ECO:0000313" key="3">
    <source>
        <dbReference type="EMBL" id="CAI9935021.1"/>
    </source>
</evidence>
<comment type="caution">
    <text evidence="3">The sequence shown here is derived from an EMBL/GenBank/DDBJ whole genome shotgun (WGS) entry which is preliminary data.</text>
</comment>
<dbReference type="GO" id="GO:0004439">
    <property type="term" value="F:phosphatidylinositol-4,5-bisphosphate 5-phosphatase activity"/>
    <property type="evidence" value="ECO:0007669"/>
    <property type="project" value="TreeGrafter"/>
</dbReference>
<evidence type="ECO:0000313" key="4">
    <source>
        <dbReference type="EMBL" id="CAL6020125.1"/>
    </source>
</evidence>
<dbReference type="Gene3D" id="3.60.10.10">
    <property type="entry name" value="Endonuclease/exonuclease/phosphatase"/>
    <property type="match status" value="1"/>
</dbReference>
<keyword evidence="5" id="KW-1185">Reference proteome</keyword>